<feature type="compositionally biased region" description="Basic and acidic residues" evidence="1">
    <location>
        <begin position="315"/>
        <end position="325"/>
    </location>
</feature>
<feature type="region of interest" description="Disordered" evidence="1">
    <location>
        <begin position="139"/>
        <end position="258"/>
    </location>
</feature>
<name>A0AAF0Y8P9_9TREE</name>
<keyword evidence="4" id="KW-1185">Reference proteome</keyword>
<accession>A0AAF0Y8P9</accession>
<keyword evidence="2" id="KW-0472">Membrane</keyword>
<evidence type="ECO:0000313" key="4">
    <source>
        <dbReference type="Proteomes" id="UP000827549"/>
    </source>
</evidence>
<feature type="compositionally biased region" description="Low complexity" evidence="1">
    <location>
        <begin position="1"/>
        <end position="11"/>
    </location>
</feature>
<reference evidence="3" key="1">
    <citation type="submission" date="2023-10" db="EMBL/GenBank/DDBJ databases">
        <authorList>
            <person name="Noh H."/>
        </authorList>
    </citation>
    <scope>NUCLEOTIDE SEQUENCE</scope>
    <source>
        <strain evidence="3">DUCC4014</strain>
    </source>
</reference>
<organism evidence="3 4">
    <name type="scientific">Vanrija pseudolonga</name>
    <dbReference type="NCBI Taxonomy" id="143232"/>
    <lineage>
        <taxon>Eukaryota</taxon>
        <taxon>Fungi</taxon>
        <taxon>Dikarya</taxon>
        <taxon>Basidiomycota</taxon>
        <taxon>Agaricomycotina</taxon>
        <taxon>Tremellomycetes</taxon>
        <taxon>Trichosporonales</taxon>
        <taxon>Trichosporonaceae</taxon>
        <taxon>Vanrija</taxon>
    </lineage>
</organism>
<dbReference type="AlphaFoldDB" id="A0AAF0Y8P9"/>
<dbReference type="EMBL" id="CP086717">
    <property type="protein sequence ID" value="WOO82263.1"/>
    <property type="molecule type" value="Genomic_DNA"/>
</dbReference>
<gene>
    <name evidence="3" type="ORF">LOC62_04G005759</name>
</gene>
<dbReference type="GeneID" id="87808987"/>
<feature type="transmembrane region" description="Helical" evidence="2">
    <location>
        <begin position="95"/>
        <end position="117"/>
    </location>
</feature>
<evidence type="ECO:0000256" key="2">
    <source>
        <dbReference type="SAM" id="Phobius"/>
    </source>
</evidence>
<protein>
    <submittedName>
        <fullName evidence="3">Uncharacterized protein</fullName>
    </submittedName>
</protein>
<dbReference type="Proteomes" id="UP000827549">
    <property type="component" value="Chromosome 4"/>
</dbReference>
<feature type="region of interest" description="Disordered" evidence="1">
    <location>
        <begin position="1"/>
        <end position="24"/>
    </location>
</feature>
<feature type="region of interest" description="Disordered" evidence="1">
    <location>
        <begin position="294"/>
        <end position="342"/>
    </location>
</feature>
<dbReference type="RefSeq" id="XP_062628295.1">
    <property type="nucleotide sequence ID" value="XM_062772311.1"/>
</dbReference>
<proteinExistence type="predicted"/>
<evidence type="ECO:0000256" key="1">
    <source>
        <dbReference type="SAM" id="MobiDB-lite"/>
    </source>
</evidence>
<evidence type="ECO:0000313" key="3">
    <source>
        <dbReference type="EMBL" id="WOO82263.1"/>
    </source>
</evidence>
<feature type="compositionally biased region" description="Basic and acidic residues" evidence="1">
    <location>
        <begin position="333"/>
        <end position="342"/>
    </location>
</feature>
<sequence>MGSSPPAATTKKPPPPPSSLTLFKPHRTKSCTECKETKFQPTVKPKTVVYYTTVTMIGHSTVTYVTAANIGSPARNGNAGVGVAGGSNGVRPGTIVGIVVACLAFLAIVAAVVAHYVRRNRSRSKSRLGPISAPVLQVEKYEGPARPRTPLTPREGSRDLPRISAYGTLRRSVGEEGDDAAENGNPATAASRPVRPSPLRKSVVYPDGYEGEGHANGSPESRYSQPDIPGSYYANVPTMPQPYEHTDAPPGSGGEGLYAAPAHEQYLHVPDPAALSPRYQLYPDPVDEEAQIGRRGGVATRSGSTFGPSTLMPPLREDTVLESRWSHSTSSAEQHDGVGRAR</sequence>
<keyword evidence="2" id="KW-1133">Transmembrane helix</keyword>
<keyword evidence="2" id="KW-0812">Transmembrane</keyword>